<evidence type="ECO:0000313" key="3">
    <source>
        <dbReference type="Proteomes" id="UP000315750"/>
    </source>
</evidence>
<dbReference type="AlphaFoldDB" id="A0A518AL82"/>
<keyword evidence="3" id="KW-1185">Reference proteome</keyword>
<sequence>MKPKTILLTAVSLLLLGWIVGLGCYPLLMWSPLNCRHEYVDLQSGRIMRQQIVLGMAVRERVEESPISRVLATDQVPADWQRVQTFSPCVDHSPHYRYHGCLQQMRELQMIWELGHMTVEAQRKSAVELLKHWQQDDSGQAAEEFLNHLSETMHASVAPCITDSPSHEDVAPATETDTATSEPSRPSEQAARRS</sequence>
<dbReference type="RefSeq" id="WP_145246351.1">
    <property type="nucleotide sequence ID" value="NZ_CP036278.1"/>
</dbReference>
<feature type="compositionally biased region" description="Polar residues" evidence="1">
    <location>
        <begin position="175"/>
        <end position="187"/>
    </location>
</feature>
<dbReference type="Proteomes" id="UP000315750">
    <property type="component" value="Chromosome"/>
</dbReference>
<protein>
    <submittedName>
        <fullName evidence="2">Uncharacterized protein</fullName>
    </submittedName>
</protein>
<dbReference type="EMBL" id="CP036278">
    <property type="protein sequence ID" value="QDU55498.1"/>
    <property type="molecule type" value="Genomic_DNA"/>
</dbReference>
<dbReference type="OrthoDB" id="291351at2"/>
<feature type="region of interest" description="Disordered" evidence="1">
    <location>
        <begin position="159"/>
        <end position="194"/>
    </location>
</feature>
<reference evidence="2 3" key="1">
    <citation type="submission" date="2019-02" db="EMBL/GenBank/DDBJ databases">
        <title>Deep-cultivation of Planctomycetes and their phenomic and genomic characterization uncovers novel biology.</title>
        <authorList>
            <person name="Wiegand S."/>
            <person name="Jogler M."/>
            <person name="Boedeker C."/>
            <person name="Pinto D."/>
            <person name="Vollmers J."/>
            <person name="Rivas-Marin E."/>
            <person name="Kohn T."/>
            <person name="Peeters S.H."/>
            <person name="Heuer A."/>
            <person name="Rast P."/>
            <person name="Oberbeckmann S."/>
            <person name="Bunk B."/>
            <person name="Jeske O."/>
            <person name="Meyerdierks A."/>
            <person name="Storesund J.E."/>
            <person name="Kallscheuer N."/>
            <person name="Luecker S."/>
            <person name="Lage O.M."/>
            <person name="Pohl T."/>
            <person name="Merkel B.J."/>
            <person name="Hornburger P."/>
            <person name="Mueller R.-W."/>
            <person name="Bruemmer F."/>
            <person name="Labrenz M."/>
            <person name="Spormann A.M."/>
            <person name="Op den Camp H."/>
            <person name="Overmann J."/>
            <person name="Amann R."/>
            <person name="Jetten M.S.M."/>
            <person name="Mascher T."/>
            <person name="Medema M.H."/>
            <person name="Devos D.P."/>
            <person name="Kaster A.-K."/>
            <person name="Ovreas L."/>
            <person name="Rohde M."/>
            <person name="Galperin M.Y."/>
            <person name="Jogler C."/>
        </authorList>
    </citation>
    <scope>NUCLEOTIDE SEQUENCE [LARGE SCALE GENOMIC DNA]</scope>
    <source>
        <strain evidence="2 3">Pan181</strain>
    </source>
</reference>
<dbReference type="KEGG" id="amuc:Pan181_16880"/>
<dbReference type="PROSITE" id="PS51257">
    <property type="entry name" value="PROKAR_LIPOPROTEIN"/>
    <property type="match status" value="1"/>
</dbReference>
<name>A0A518AL82_9BACT</name>
<gene>
    <name evidence="2" type="ORF">Pan181_16880</name>
</gene>
<organism evidence="2 3">
    <name type="scientific">Aeoliella mucimassa</name>
    <dbReference type="NCBI Taxonomy" id="2527972"/>
    <lineage>
        <taxon>Bacteria</taxon>
        <taxon>Pseudomonadati</taxon>
        <taxon>Planctomycetota</taxon>
        <taxon>Planctomycetia</taxon>
        <taxon>Pirellulales</taxon>
        <taxon>Lacipirellulaceae</taxon>
        <taxon>Aeoliella</taxon>
    </lineage>
</organism>
<accession>A0A518AL82</accession>
<evidence type="ECO:0000256" key="1">
    <source>
        <dbReference type="SAM" id="MobiDB-lite"/>
    </source>
</evidence>
<proteinExistence type="predicted"/>
<evidence type="ECO:0000313" key="2">
    <source>
        <dbReference type="EMBL" id="QDU55498.1"/>
    </source>
</evidence>